<proteinExistence type="predicted"/>
<protein>
    <submittedName>
        <fullName evidence="1">Uncharacterized protein</fullName>
    </submittedName>
</protein>
<dbReference type="EMBL" id="UINC01007509">
    <property type="protein sequence ID" value="SVA33711.1"/>
    <property type="molecule type" value="Genomic_DNA"/>
</dbReference>
<name>A0A381V174_9ZZZZ</name>
<evidence type="ECO:0000313" key="1">
    <source>
        <dbReference type="EMBL" id="SVA33711.1"/>
    </source>
</evidence>
<accession>A0A381V174</accession>
<reference evidence="1" key="1">
    <citation type="submission" date="2018-05" db="EMBL/GenBank/DDBJ databases">
        <authorList>
            <person name="Lanie J.A."/>
            <person name="Ng W.-L."/>
            <person name="Kazmierczak K.M."/>
            <person name="Andrzejewski T.M."/>
            <person name="Davidsen T.M."/>
            <person name="Wayne K.J."/>
            <person name="Tettelin H."/>
            <person name="Glass J.I."/>
            <person name="Rusch D."/>
            <person name="Podicherti R."/>
            <person name="Tsui H.-C.T."/>
            <person name="Winkler M.E."/>
        </authorList>
    </citation>
    <scope>NUCLEOTIDE SEQUENCE</scope>
</reference>
<sequence>MESVGHSYNRRERKKPAYYNDFEKVFIFKFIE</sequence>
<gene>
    <name evidence="1" type="ORF">METZ01_LOCUS86565</name>
</gene>
<feature type="non-terminal residue" evidence="1">
    <location>
        <position position="32"/>
    </location>
</feature>
<organism evidence="1">
    <name type="scientific">marine metagenome</name>
    <dbReference type="NCBI Taxonomy" id="408172"/>
    <lineage>
        <taxon>unclassified sequences</taxon>
        <taxon>metagenomes</taxon>
        <taxon>ecological metagenomes</taxon>
    </lineage>
</organism>
<dbReference type="AlphaFoldDB" id="A0A381V174"/>